<feature type="compositionally biased region" description="Low complexity" evidence="1">
    <location>
        <begin position="147"/>
        <end position="160"/>
    </location>
</feature>
<protein>
    <submittedName>
        <fullName evidence="2">Uncharacterized protein</fullName>
    </submittedName>
</protein>
<evidence type="ECO:0000313" key="3">
    <source>
        <dbReference type="Proteomes" id="UP000664859"/>
    </source>
</evidence>
<accession>A0A835ZLI9</accession>
<sequence length="1347" mass="138674">MDTKLVYVEHGGLAHHVALYSGISPTELSRLLKAAYQLRAQHVVGLQHMESRVVVPLSLACHTPQVISQGTFGLLLCEKEIDWDARAVSARAGAGEQARQDSLVDAAATLRSRAQAEWTRSSARASAAAAAAFYGNDGARGDDGDDAQQTGQARRAVAARGAGGGGGGGRMRAQEVEVAADDGESEEGEEEGGEDGGRAGDDAAGDDGDEGEGEGEDEEDARALAGAAAFARRMAGIGLLSARELAAATALVSDGSAVAAAAYAAALEEQDPELLAQLLKDAAQRQLSREGQLTLAAEGDLLRACAALRRSGALSAAQRAVLRRLILVQSEPVASVQEAYAADGNVVAMMARLERAALSLETDDDEGDEEEDAGDDDGEYAEGGGSGGGGGTRDMATSTDDNSPVPGGRAGSAVRRADALSKIVSDKVSSGVLSIAEAELLVELMSDGHELVQAALEVYAEDGDAAELGDTLARLARYESRRRRLTARLLQSTGAAAAACVQRSAILIARYESRRQRLVARLLRRMGAAAAVTDRSPSEDSPPPPQRAAKPRAAAAAATAQSRSPPPAHDAAAAAVRALSAAGVRDAWGGAVPPGFKALGFKALVWSAVGAGRLAAPAADALCTAYAAGPDAAPAAAMAHAALEGDDDDCLDTLVRVARLLLPGGARAAAAAAPASAEDMNGVGPLEDLNDAGPLETNGSGSGSGVRAAELVDALRRVMQQCTDVLLAGERITPEEARCLLAPSPKGEALIYASLENYNASRNLENLLDTMTVLARKERELYMAEVAGAADAPGGADAAIVNGSAARDATHDKKGGDAGSDGGGAAARRAQMELQDLIALLGQAGRLGNAQLIALSQLIEDADPRVMAAYDVYMEIEDADDLADSLVRLAGAVCGYDGDEQDQTDEDGGESSPTPAAPANGVSGGGGGSAAAAAAAAATDPYGDGSAVTDGGGGGETAARAGVLRAMFETGAHTAAQAAVLLRQLRTGGARVHAAFDVYDASGDLEDLLDTLGHVARIAGAQNEGGMSTAAQDGSMTSGTGEDPEGQQLSTAGSGGGGADGELSRKLLRLVDGMGLDELESAALRLCIAKRDPMIWCVRRRSGAPLTTSGEATLSFMNRVSIAVCGGRHGVLVRVLRAALDVYGLEHDADDLRDTLQRIARATIADIAQEQRRRGSDGGGGEDGDGGDDGEEGAEGGDGGDDEEGEGAYSDEDDDEEERGIDMTPLDSGDLLRKLLDGLAEQQLLTQEQADALLRRWLDRDPVLLGVLDAYRQQNSLEDLVDTLRRMPVDIALLPSSRTGAPPALPPPRAASLEEEEQSVLLERRKLQEIWLKIADMHTVNEEKRRA</sequence>
<organism evidence="2 3">
    <name type="scientific">Tribonema minus</name>
    <dbReference type="NCBI Taxonomy" id="303371"/>
    <lineage>
        <taxon>Eukaryota</taxon>
        <taxon>Sar</taxon>
        <taxon>Stramenopiles</taxon>
        <taxon>Ochrophyta</taxon>
        <taxon>PX clade</taxon>
        <taxon>Xanthophyceae</taxon>
        <taxon>Tribonematales</taxon>
        <taxon>Tribonemataceae</taxon>
        <taxon>Tribonema</taxon>
    </lineage>
</organism>
<reference evidence="2" key="1">
    <citation type="submission" date="2021-02" db="EMBL/GenBank/DDBJ databases">
        <title>First Annotated Genome of the Yellow-green Alga Tribonema minus.</title>
        <authorList>
            <person name="Mahan K.M."/>
        </authorList>
    </citation>
    <scope>NUCLEOTIDE SEQUENCE</scope>
    <source>
        <strain evidence="2">UTEX B ZZ1240</strain>
    </source>
</reference>
<keyword evidence="3" id="KW-1185">Reference proteome</keyword>
<feature type="region of interest" description="Disordered" evidence="1">
    <location>
        <begin position="136"/>
        <end position="222"/>
    </location>
</feature>
<feature type="region of interest" description="Disordered" evidence="1">
    <location>
        <begin position="1167"/>
        <end position="1226"/>
    </location>
</feature>
<feature type="compositionally biased region" description="Polar residues" evidence="1">
    <location>
        <begin position="1025"/>
        <end position="1040"/>
    </location>
</feature>
<feature type="region of interest" description="Disordered" evidence="1">
    <location>
        <begin position="1023"/>
        <end position="1060"/>
    </location>
</feature>
<name>A0A835ZLI9_9STRA</name>
<feature type="region of interest" description="Disordered" evidence="1">
    <location>
        <begin position="673"/>
        <end position="705"/>
    </location>
</feature>
<feature type="compositionally biased region" description="Acidic residues" evidence="1">
    <location>
        <begin position="361"/>
        <end position="380"/>
    </location>
</feature>
<feature type="region of interest" description="Disordered" evidence="1">
    <location>
        <begin position="359"/>
        <end position="412"/>
    </location>
</feature>
<evidence type="ECO:0000313" key="2">
    <source>
        <dbReference type="EMBL" id="KAG5193160.1"/>
    </source>
</evidence>
<feature type="compositionally biased region" description="Acidic residues" evidence="1">
    <location>
        <begin position="203"/>
        <end position="220"/>
    </location>
</feature>
<feature type="compositionally biased region" description="Gly residues" evidence="1">
    <location>
        <begin position="161"/>
        <end position="170"/>
    </location>
</feature>
<dbReference type="Proteomes" id="UP000664859">
    <property type="component" value="Unassembled WGS sequence"/>
</dbReference>
<feature type="compositionally biased region" description="Gly residues" evidence="1">
    <location>
        <begin position="381"/>
        <end position="392"/>
    </location>
</feature>
<comment type="caution">
    <text evidence="2">The sequence shown here is derived from an EMBL/GenBank/DDBJ whole genome shotgun (WGS) entry which is preliminary data.</text>
</comment>
<feature type="compositionally biased region" description="Acidic residues" evidence="1">
    <location>
        <begin position="1180"/>
        <end position="1219"/>
    </location>
</feature>
<proteinExistence type="predicted"/>
<dbReference type="EMBL" id="JAFCMP010000001">
    <property type="protein sequence ID" value="KAG5193160.1"/>
    <property type="molecule type" value="Genomic_DNA"/>
</dbReference>
<feature type="compositionally biased region" description="Low complexity" evidence="1">
    <location>
        <begin position="547"/>
        <end position="570"/>
    </location>
</feature>
<evidence type="ECO:0000256" key="1">
    <source>
        <dbReference type="SAM" id="MobiDB-lite"/>
    </source>
</evidence>
<feature type="compositionally biased region" description="Acidic residues" evidence="1">
    <location>
        <begin position="897"/>
        <end position="909"/>
    </location>
</feature>
<dbReference type="OrthoDB" id="78779at2759"/>
<feature type="region of interest" description="Disordered" evidence="1">
    <location>
        <begin position="531"/>
        <end position="570"/>
    </location>
</feature>
<feature type="region of interest" description="Disordered" evidence="1">
    <location>
        <begin position="897"/>
        <end position="925"/>
    </location>
</feature>
<gene>
    <name evidence="2" type="ORF">JKP88DRAFT_272466</name>
</gene>
<feature type="compositionally biased region" description="Acidic residues" evidence="1">
    <location>
        <begin position="178"/>
        <end position="194"/>
    </location>
</feature>
<feature type="region of interest" description="Disordered" evidence="1">
    <location>
        <begin position="806"/>
        <end position="826"/>
    </location>
</feature>